<gene>
    <name evidence="2" type="ORF">RJ40_03140</name>
</gene>
<evidence type="ECO:0000313" key="2">
    <source>
        <dbReference type="EMBL" id="QSZ66562.1"/>
    </source>
</evidence>
<name>A0A8A3S3C9_9EURY</name>
<dbReference type="PANTHER" id="PTHR33608:SF6">
    <property type="entry name" value="BLL2464 PROTEIN"/>
    <property type="match status" value="1"/>
</dbReference>
<protein>
    <submittedName>
        <fullName evidence="2">DUF58 domain-containing protein</fullName>
    </submittedName>
</protein>
<dbReference type="SUPFAM" id="SSF53300">
    <property type="entry name" value="vWA-like"/>
    <property type="match status" value="1"/>
</dbReference>
<keyword evidence="3" id="KW-1185">Reference proteome</keyword>
<dbReference type="GeneID" id="76423323"/>
<dbReference type="KEGG" id="maqe:RJ40_03140"/>
<accession>A0A8A3S3C9</accession>
<dbReference type="InterPro" id="IPR002881">
    <property type="entry name" value="DUF58"/>
</dbReference>
<dbReference type="Gene3D" id="3.40.50.410">
    <property type="entry name" value="von Willebrand factor, type A domain"/>
    <property type="match status" value="1"/>
</dbReference>
<reference evidence="2" key="1">
    <citation type="journal article" date="2001" name="Int. J. Syst. Evol. Microbiol.">
        <title>Methanofollis aquaemaris sp. nov., a methanogen isolated from an aquaculture fish pond.</title>
        <authorList>
            <person name="Lai M.C."/>
            <person name="Chen S.C."/>
        </authorList>
    </citation>
    <scope>NUCLEOTIDE SEQUENCE</scope>
    <source>
        <strain evidence="2">N2F9704</strain>
    </source>
</reference>
<dbReference type="Proteomes" id="UP001042704">
    <property type="component" value="Chromosome"/>
</dbReference>
<dbReference type="InterPro" id="IPR036465">
    <property type="entry name" value="vWFA_dom_sf"/>
</dbReference>
<proteinExistence type="predicted"/>
<dbReference type="RefSeq" id="WP_265581910.1">
    <property type="nucleotide sequence ID" value="NZ_CP036172.1"/>
</dbReference>
<sequence length="287" mass="30909">METAADLIARVRPVPLMALLQAGGTFAGGHRSPLVGQGIEFAGIRAYVPGDDVRTIDWKVTARRAAPYVREYTEDREMNLYIAVDCSASGGFVGAGQKDKTIIDTAAALVLGAESCGDRVGLCLFSDRMENLIPARRGRRHVAVLLSSLLARLPFSGRTDLQAALGALAPSLPPLSTVLIISDFFTPPFTEALKVLGKKHRVVLLRVTDPNEEKLPDLGLISLEDAESGEQMIVDTADPTIRRRFSEASAGHARDLALAAGECRAPLIPLTAGNDLRETLMQERGRR</sequence>
<evidence type="ECO:0000259" key="1">
    <source>
        <dbReference type="Pfam" id="PF01882"/>
    </source>
</evidence>
<dbReference type="EMBL" id="CP036172">
    <property type="protein sequence ID" value="QSZ66562.1"/>
    <property type="molecule type" value="Genomic_DNA"/>
</dbReference>
<dbReference type="Pfam" id="PF01882">
    <property type="entry name" value="DUF58"/>
    <property type="match status" value="1"/>
</dbReference>
<dbReference type="PANTHER" id="PTHR33608">
    <property type="entry name" value="BLL2464 PROTEIN"/>
    <property type="match status" value="1"/>
</dbReference>
<dbReference type="AlphaFoldDB" id="A0A8A3S3C9"/>
<reference evidence="2" key="2">
    <citation type="submission" date="2019-02" db="EMBL/GenBank/DDBJ databases">
        <authorList>
            <person name="Chen S.-C."/>
            <person name="Chien H.-H."/>
            <person name="Lai M.-C."/>
        </authorList>
    </citation>
    <scope>NUCLEOTIDE SEQUENCE</scope>
    <source>
        <strain evidence="2">N2F9704</strain>
    </source>
</reference>
<organism evidence="2 3">
    <name type="scientific">Methanofollis aquaemaris</name>
    <dbReference type="NCBI Taxonomy" id="126734"/>
    <lineage>
        <taxon>Archaea</taxon>
        <taxon>Methanobacteriati</taxon>
        <taxon>Methanobacteriota</taxon>
        <taxon>Stenosarchaea group</taxon>
        <taxon>Methanomicrobia</taxon>
        <taxon>Methanomicrobiales</taxon>
        <taxon>Methanomicrobiaceae</taxon>
        <taxon>Methanofollis</taxon>
    </lineage>
</organism>
<feature type="domain" description="DUF58" evidence="1">
    <location>
        <begin position="44"/>
        <end position="252"/>
    </location>
</feature>
<evidence type="ECO:0000313" key="3">
    <source>
        <dbReference type="Proteomes" id="UP001042704"/>
    </source>
</evidence>